<dbReference type="PANTHER" id="PTHR40633">
    <property type="entry name" value="MATRIX PROTEIN, PUTATIVE (AFU_ORTHOLOGUE AFUA_8G05410)-RELATED"/>
    <property type="match status" value="1"/>
</dbReference>
<evidence type="ECO:0000256" key="3">
    <source>
        <dbReference type="SAM" id="SignalP"/>
    </source>
</evidence>
<protein>
    <recommendedName>
        <fullName evidence="4">Yeast cell wall synthesis Kre9/Knh1-like N-terminal domain-containing protein</fullName>
    </recommendedName>
</protein>
<feature type="region of interest" description="Disordered" evidence="2">
    <location>
        <begin position="128"/>
        <end position="193"/>
    </location>
</feature>
<feature type="compositionally biased region" description="Low complexity" evidence="2">
    <location>
        <begin position="130"/>
        <end position="173"/>
    </location>
</feature>
<evidence type="ECO:0000313" key="6">
    <source>
        <dbReference type="Proteomes" id="UP001479436"/>
    </source>
</evidence>
<keyword evidence="6" id="KW-1185">Reference proteome</keyword>
<evidence type="ECO:0000256" key="1">
    <source>
        <dbReference type="ARBA" id="ARBA00022729"/>
    </source>
</evidence>
<gene>
    <name evidence="5" type="ORF">K7432_014559</name>
</gene>
<feature type="compositionally biased region" description="Polar residues" evidence="2">
    <location>
        <begin position="174"/>
        <end position="190"/>
    </location>
</feature>
<organism evidence="5 6">
    <name type="scientific">Basidiobolus ranarum</name>
    <dbReference type="NCBI Taxonomy" id="34480"/>
    <lineage>
        <taxon>Eukaryota</taxon>
        <taxon>Fungi</taxon>
        <taxon>Fungi incertae sedis</taxon>
        <taxon>Zoopagomycota</taxon>
        <taxon>Entomophthoromycotina</taxon>
        <taxon>Basidiobolomycetes</taxon>
        <taxon>Basidiobolales</taxon>
        <taxon>Basidiobolaceae</taxon>
        <taxon>Basidiobolus</taxon>
    </lineage>
</organism>
<keyword evidence="1 3" id="KW-0732">Signal</keyword>
<proteinExistence type="predicted"/>
<dbReference type="Pfam" id="PF10342">
    <property type="entry name" value="Kre9_KNH"/>
    <property type="match status" value="1"/>
</dbReference>
<accession>A0ABR2VPC7</accession>
<dbReference type="PANTHER" id="PTHR40633:SF1">
    <property type="entry name" value="GPI ANCHORED SERINE-THREONINE RICH PROTEIN (AFU_ORTHOLOGUE AFUA_1G03630)"/>
    <property type="match status" value="1"/>
</dbReference>
<evidence type="ECO:0000259" key="4">
    <source>
        <dbReference type="Pfam" id="PF10342"/>
    </source>
</evidence>
<reference evidence="5 6" key="1">
    <citation type="submission" date="2023-04" db="EMBL/GenBank/DDBJ databases">
        <title>Genome of Basidiobolus ranarum AG-B5.</title>
        <authorList>
            <person name="Stajich J.E."/>
            <person name="Carter-House D."/>
            <person name="Gryganskyi A."/>
        </authorList>
    </citation>
    <scope>NUCLEOTIDE SEQUENCE [LARGE SCALE GENOMIC DNA]</scope>
    <source>
        <strain evidence="5 6">AG-B5</strain>
    </source>
</reference>
<dbReference type="EMBL" id="JASJQH010008564">
    <property type="protein sequence ID" value="KAK9687998.1"/>
    <property type="molecule type" value="Genomic_DNA"/>
</dbReference>
<dbReference type="Proteomes" id="UP001479436">
    <property type="component" value="Unassembled WGS sequence"/>
</dbReference>
<sequence>MKFISLSTSALLVLAMVARYVDAGVAITGPLGNTWAAGSSHIITWTDNGDGTPMPATINIDLMTGPMTALQLVGNVATNVDSVTGQYTWSVPATITPGKEYALRFGTPPNVAYSPYFEISAAGSEGGAGSAPVGGVAGTSAPASASPSASGSASTGASSSATPSAASASSNGSHRPTSTGAQSMASNKPTTVIPVGAKQSGSNILEVIPSIGMALVFSLITQIIN</sequence>
<feature type="signal peptide" evidence="3">
    <location>
        <begin position="1"/>
        <end position="23"/>
    </location>
</feature>
<feature type="chain" id="PRO_5046184848" description="Yeast cell wall synthesis Kre9/Knh1-like N-terminal domain-containing protein" evidence="3">
    <location>
        <begin position="24"/>
        <end position="225"/>
    </location>
</feature>
<comment type="caution">
    <text evidence="5">The sequence shown here is derived from an EMBL/GenBank/DDBJ whole genome shotgun (WGS) entry which is preliminary data.</text>
</comment>
<evidence type="ECO:0000313" key="5">
    <source>
        <dbReference type="EMBL" id="KAK9687998.1"/>
    </source>
</evidence>
<name>A0ABR2VPC7_9FUNG</name>
<feature type="domain" description="Yeast cell wall synthesis Kre9/Knh1-like N-terminal" evidence="4">
    <location>
        <begin position="32"/>
        <end position="119"/>
    </location>
</feature>
<dbReference type="InterPro" id="IPR052982">
    <property type="entry name" value="SRP1/TIP1-like"/>
</dbReference>
<dbReference type="InterPro" id="IPR018466">
    <property type="entry name" value="Kre9/Knh1-like_N"/>
</dbReference>
<evidence type="ECO:0000256" key="2">
    <source>
        <dbReference type="SAM" id="MobiDB-lite"/>
    </source>
</evidence>